<comment type="caution">
    <text evidence="2">The sequence shown here is derived from an EMBL/GenBank/DDBJ whole genome shotgun (WGS) entry which is preliminary data.</text>
</comment>
<evidence type="ECO:0008006" key="4">
    <source>
        <dbReference type="Google" id="ProtNLM"/>
    </source>
</evidence>
<reference evidence="2 3" key="1">
    <citation type="submission" date="2018-10" db="EMBL/GenBank/DDBJ databases">
        <title>Sequencing the genomes of 1000 actinobacteria strains.</title>
        <authorList>
            <person name="Klenk H.-P."/>
        </authorList>
    </citation>
    <scope>NUCLEOTIDE SEQUENCE [LARGE SCALE GENOMIC DNA]</scope>
    <source>
        <strain evidence="2 3">DSM 45175</strain>
    </source>
</reference>
<protein>
    <recommendedName>
        <fullName evidence="4">Allene oxide cyclase barrel-like domain-containing protein</fullName>
    </recommendedName>
</protein>
<keyword evidence="1" id="KW-0732">Signal</keyword>
<proteinExistence type="predicted"/>
<keyword evidence="3" id="KW-1185">Reference proteome</keyword>
<dbReference type="Proteomes" id="UP000277671">
    <property type="component" value="Unassembled WGS sequence"/>
</dbReference>
<accession>A0A495JTA0</accession>
<evidence type="ECO:0000256" key="1">
    <source>
        <dbReference type="SAM" id="SignalP"/>
    </source>
</evidence>
<feature type="chain" id="PRO_5019714816" description="Allene oxide cyclase barrel-like domain-containing protein" evidence="1">
    <location>
        <begin position="35"/>
        <end position="226"/>
    </location>
</feature>
<dbReference type="AlphaFoldDB" id="A0A495JTA0"/>
<evidence type="ECO:0000313" key="3">
    <source>
        <dbReference type="Proteomes" id="UP000277671"/>
    </source>
</evidence>
<organism evidence="2 3">
    <name type="scientific">Micromonospora pisi</name>
    <dbReference type="NCBI Taxonomy" id="589240"/>
    <lineage>
        <taxon>Bacteria</taxon>
        <taxon>Bacillati</taxon>
        <taxon>Actinomycetota</taxon>
        <taxon>Actinomycetes</taxon>
        <taxon>Micromonosporales</taxon>
        <taxon>Micromonosporaceae</taxon>
        <taxon>Micromonospora</taxon>
    </lineage>
</organism>
<dbReference type="EMBL" id="RBKT01000001">
    <property type="protein sequence ID" value="RKR92216.1"/>
    <property type="molecule type" value="Genomic_DNA"/>
</dbReference>
<name>A0A495JTA0_9ACTN</name>
<gene>
    <name evidence="2" type="ORF">BDK92_6652</name>
</gene>
<feature type="signal peptide" evidence="1">
    <location>
        <begin position="1"/>
        <end position="34"/>
    </location>
</feature>
<sequence>MRLSRVGFSRAIRIGAVALFAGMLVVAATGPASADRGGGGLPFPNYPKPTKSCTTANLGETAFVVNAVEVNPTLTHFLAVHITSGTTGEHTETLGTVNEVTTQVGASVEISAKGKLLLAEVETKVGFTVQKTTSTTNSTSVTDTWNFSQPGYYGLYKGTRAVEGTWLEYQCYRLQSGGVTTPPAWFQVGGLESYTTFAVMEVGTIGCTDAPPAGSVRFQARLYLGC</sequence>
<evidence type="ECO:0000313" key="2">
    <source>
        <dbReference type="EMBL" id="RKR92216.1"/>
    </source>
</evidence>